<evidence type="ECO:0000256" key="2">
    <source>
        <dbReference type="ARBA" id="ARBA00009755"/>
    </source>
</evidence>
<dbReference type="InParanoid" id="Q7UR25"/>
<dbReference type="EnsemblBacteria" id="CAD74517">
    <property type="protein sequence ID" value="CAD74517"/>
    <property type="gene ID" value="RB5934"/>
</dbReference>
<dbReference type="SUPFAM" id="SSF81853">
    <property type="entry name" value="Family 10 polysaccharide lyase"/>
    <property type="match status" value="1"/>
</dbReference>
<dbReference type="Proteomes" id="UP000001025">
    <property type="component" value="Chromosome"/>
</dbReference>
<name>Q7UR25_RHOBA</name>
<dbReference type="Pfam" id="PF13249">
    <property type="entry name" value="SQHop_cyclase_N"/>
    <property type="match status" value="1"/>
</dbReference>
<dbReference type="GO" id="GO:0016866">
    <property type="term" value="F:intramolecular transferase activity"/>
    <property type="evidence" value="ECO:0007669"/>
    <property type="project" value="InterPro"/>
</dbReference>
<dbReference type="EC" id="5.4.99.-" evidence="6"/>
<dbReference type="UniPathway" id="UPA00337"/>
<keyword evidence="6" id="KW-0413">Isomerase</keyword>
<dbReference type="InterPro" id="IPR032696">
    <property type="entry name" value="SQ_cyclase_C"/>
</dbReference>
<dbReference type="AlphaFoldDB" id="Q7UR25"/>
<dbReference type="HOGENOM" id="CLU_395273_0_0_0"/>
<evidence type="ECO:0000313" key="7">
    <source>
        <dbReference type="Proteomes" id="UP000001025"/>
    </source>
</evidence>
<dbReference type="PATRIC" id="fig|243090.15.peg.2856"/>
<keyword evidence="7" id="KW-1185">Reference proteome</keyword>
<evidence type="ECO:0000313" key="6">
    <source>
        <dbReference type="EMBL" id="CAD74517.1"/>
    </source>
</evidence>
<dbReference type="InterPro" id="IPR032697">
    <property type="entry name" value="SQ_cyclase_N"/>
</dbReference>
<dbReference type="OrthoDB" id="9758578at2"/>
<dbReference type="EMBL" id="BX294143">
    <property type="protein sequence ID" value="CAD74517.1"/>
    <property type="molecule type" value="Genomic_DNA"/>
</dbReference>
<reference evidence="6 7" key="1">
    <citation type="journal article" date="2003" name="Proc. Natl. Acad. Sci. U.S.A.">
        <title>Complete genome sequence of the marine planctomycete Pirellula sp. strain 1.</title>
        <authorList>
            <person name="Gloeckner F.O."/>
            <person name="Kube M."/>
            <person name="Bauer M."/>
            <person name="Teeling H."/>
            <person name="Lombardot T."/>
            <person name="Ludwig W."/>
            <person name="Gade D."/>
            <person name="Beck A."/>
            <person name="Borzym K."/>
            <person name="Heitmann K."/>
            <person name="Rabus R."/>
            <person name="Schlesner H."/>
            <person name="Amann R."/>
            <person name="Reinhardt R."/>
        </authorList>
    </citation>
    <scope>NUCLEOTIDE SEQUENCE [LARGE SCALE GENOMIC DNA]</scope>
    <source>
        <strain evidence="7">DSM 10527 / NCIMB 13988 / SH1</strain>
    </source>
</reference>
<organism evidence="6 7">
    <name type="scientific">Rhodopirellula baltica (strain DSM 10527 / NCIMB 13988 / SH1)</name>
    <dbReference type="NCBI Taxonomy" id="243090"/>
    <lineage>
        <taxon>Bacteria</taxon>
        <taxon>Pseudomonadati</taxon>
        <taxon>Planctomycetota</taxon>
        <taxon>Planctomycetia</taxon>
        <taxon>Pirellulales</taxon>
        <taxon>Pirellulaceae</taxon>
        <taxon>Rhodopirellula</taxon>
    </lineage>
</organism>
<dbReference type="InterPro" id="IPR008930">
    <property type="entry name" value="Terpenoid_cyclase/PrenylTrfase"/>
</dbReference>
<evidence type="ECO:0000256" key="3">
    <source>
        <dbReference type="ARBA" id="ARBA00022737"/>
    </source>
</evidence>
<feature type="domain" description="Squalene cyclase C-terminal" evidence="4">
    <location>
        <begin position="404"/>
        <end position="569"/>
    </location>
</feature>
<dbReference type="PANTHER" id="PTHR11764:SF20">
    <property type="entry name" value="LANOSTEROL SYNTHASE"/>
    <property type="match status" value="1"/>
</dbReference>
<protein>
    <submittedName>
        <fullName evidence="6">Probable squalene-hopene cyclase</fullName>
        <ecNumber evidence="6">5.4.99.-</ecNumber>
    </submittedName>
</protein>
<gene>
    <name evidence="6" type="primary">shc</name>
    <name evidence="6" type="ordered locus">RB5934</name>
</gene>
<dbReference type="eggNOG" id="COG1657">
    <property type="taxonomic scope" value="Bacteria"/>
</dbReference>
<dbReference type="Gene3D" id="1.50.10.20">
    <property type="match status" value="2"/>
</dbReference>
<dbReference type="InterPro" id="IPR018333">
    <property type="entry name" value="Squalene_cyclase"/>
</dbReference>
<evidence type="ECO:0000256" key="1">
    <source>
        <dbReference type="ARBA" id="ARBA00004999"/>
    </source>
</evidence>
<feature type="domain" description="Squalene cyclase N-terminal" evidence="5">
    <location>
        <begin position="27"/>
        <end position="191"/>
    </location>
</feature>
<dbReference type="KEGG" id="rba:RB5934"/>
<dbReference type="Pfam" id="PF13243">
    <property type="entry name" value="SQHop_cyclase_C"/>
    <property type="match status" value="1"/>
</dbReference>
<sequence length="661" mass="72528">MMAVVENSVSEVLDRRELRGTLDLLRGELLAQRTKDGHWTGELSASALSTATAISAMSAAVRSGKLAGADKAALLEQIQSGRRWLADQQNDDGGFGDTDRSHSNIATSYLVLAAWTLSDQVTGETTDANAISRLRNWIQLAGELDGLRRRYGKDKTFVVPILTNMAIAGLVPWKKVSALPFEAAVVPQSMYRFVGMPVVSYAVPALVAIGQVKFLEGGGCLPPWSLVRRAAIEPSMKVLRSMQPSSGGYLEATPLTAFVVMSLSASGRADHEVTQNGLRFLRDSMLPDGSWPIDTNLANWATSLATTALTMDPDDDRSWSTNELIQWQRGCQYQERHPFTGADPGGWGWTDLTGSVPDADDTPGAIISLRMQATTRPDPLCDDYSRDWPASDSSGSVSANALDTWKACDRGVDWLLGLQNRDGGWPTFCRGWGKLPFDRSSNDLTAHALRAIACLPKRESAKRSRAVQRGLRFLRKNQQADGSWLPLWFGNQDRPEEDNPIYGTSRVLVDVSPALGHDAISRGLYYLINSQNSDGGWGGGESVRETFGLPEGFISSVEETALAVEALVSWWGRIPGNEGGQAAENDIPDGSPWDASMRSALRAAILSGTRWLIDAVQRERHQVAWPIGFYFAKLWYYERLYPLVYTTAALGRVMQRDELLR</sequence>
<dbReference type="GO" id="GO:0005811">
    <property type="term" value="C:lipid droplet"/>
    <property type="evidence" value="ECO:0007669"/>
    <property type="project" value="InterPro"/>
</dbReference>
<proteinExistence type="inferred from homology"/>
<comment type="pathway">
    <text evidence="1">Secondary metabolite biosynthesis; hopanoid biosynthesis.</text>
</comment>
<evidence type="ECO:0000259" key="4">
    <source>
        <dbReference type="Pfam" id="PF13243"/>
    </source>
</evidence>
<dbReference type="GO" id="GO:0016104">
    <property type="term" value="P:triterpenoid biosynthetic process"/>
    <property type="evidence" value="ECO:0007669"/>
    <property type="project" value="InterPro"/>
</dbReference>
<dbReference type="PANTHER" id="PTHR11764">
    <property type="entry name" value="TERPENE CYCLASE/MUTASE FAMILY MEMBER"/>
    <property type="match status" value="1"/>
</dbReference>
<keyword evidence="3" id="KW-0677">Repeat</keyword>
<dbReference type="SUPFAM" id="SSF48239">
    <property type="entry name" value="Terpenoid cyclases/Protein prenyltransferases"/>
    <property type="match status" value="1"/>
</dbReference>
<accession>Q7UR25</accession>
<comment type="similarity">
    <text evidence="2">Belongs to the terpene cyclase/mutase family.</text>
</comment>
<evidence type="ECO:0000259" key="5">
    <source>
        <dbReference type="Pfam" id="PF13249"/>
    </source>
</evidence>
<dbReference type="STRING" id="243090.RB5934"/>